<accession>A0ABS0XTV0</accession>
<evidence type="ECO:0000313" key="2">
    <source>
        <dbReference type="Proteomes" id="UP000640426"/>
    </source>
</evidence>
<organism evidence="1 2">
    <name type="scientific">Sphingomonas mollis</name>
    <dbReference type="NCBI Taxonomy" id="2795726"/>
    <lineage>
        <taxon>Bacteria</taxon>
        <taxon>Pseudomonadati</taxon>
        <taxon>Pseudomonadota</taxon>
        <taxon>Alphaproteobacteria</taxon>
        <taxon>Sphingomonadales</taxon>
        <taxon>Sphingomonadaceae</taxon>
        <taxon>Sphingomonas</taxon>
    </lineage>
</organism>
<dbReference type="EMBL" id="JAELXS010000012">
    <property type="protein sequence ID" value="MBJ6123452.1"/>
    <property type="molecule type" value="Genomic_DNA"/>
</dbReference>
<evidence type="ECO:0000313" key="1">
    <source>
        <dbReference type="EMBL" id="MBJ6123452.1"/>
    </source>
</evidence>
<dbReference type="RefSeq" id="WP_199040896.1">
    <property type="nucleotide sequence ID" value="NZ_JAELXS010000012.1"/>
</dbReference>
<comment type="caution">
    <text evidence="1">The sequence shown here is derived from an EMBL/GenBank/DDBJ whole genome shotgun (WGS) entry which is preliminary data.</text>
</comment>
<reference evidence="2" key="1">
    <citation type="submission" date="2020-12" db="EMBL/GenBank/DDBJ databases">
        <title>Hymenobacter sp.</title>
        <authorList>
            <person name="Kim M.K."/>
        </authorList>
    </citation>
    <scope>NUCLEOTIDE SEQUENCE [LARGE SCALE GENOMIC DNA]</scope>
    <source>
        <strain evidence="2">BT553</strain>
    </source>
</reference>
<keyword evidence="2" id="KW-1185">Reference proteome</keyword>
<dbReference type="Proteomes" id="UP000640426">
    <property type="component" value="Unassembled WGS sequence"/>
</dbReference>
<protein>
    <submittedName>
        <fullName evidence="1">Uncharacterized protein</fullName>
    </submittedName>
</protein>
<sequence>MGRLVMYRDELHEHDPFRAATSAPGRAALLLVESLIHELVAVGILPLSRAIAVVDIAIDTASEIASAQVEGQRDDDRVGQLLQAIAQTLSLDAGDQTAVGDN</sequence>
<gene>
    <name evidence="1" type="ORF">JAO74_16820</name>
</gene>
<name>A0ABS0XTV0_9SPHN</name>
<proteinExistence type="predicted"/>